<evidence type="ECO:0000313" key="7">
    <source>
        <dbReference type="EMBL" id="OQR70872.1"/>
    </source>
</evidence>
<protein>
    <recommendedName>
        <fullName evidence="4">Large ribosomal subunit protein uL22m</fullName>
    </recommendedName>
    <alternativeName>
        <fullName evidence="5">39S ribosomal protein L22, mitochondrial</fullName>
    </alternativeName>
</protein>
<dbReference type="PANTHER" id="PTHR13501:SF8">
    <property type="entry name" value="LARGE RIBOSOMAL SUBUNIT PROTEIN UL22M"/>
    <property type="match status" value="1"/>
</dbReference>
<dbReference type="FunCoup" id="A0A1V9XBZ4">
    <property type="interactions" value="1089"/>
</dbReference>
<dbReference type="Gene3D" id="3.90.470.10">
    <property type="entry name" value="Ribosomal protein L22/L17"/>
    <property type="match status" value="1"/>
</dbReference>
<dbReference type="GO" id="GO:0003735">
    <property type="term" value="F:structural constituent of ribosome"/>
    <property type="evidence" value="ECO:0007669"/>
    <property type="project" value="InterPro"/>
</dbReference>
<reference evidence="7 8" key="1">
    <citation type="journal article" date="2017" name="Gigascience">
        <title>Draft genome of the honey bee ectoparasitic mite, Tropilaelaps mercedesae, is shaped by the parasitic life history.</title>
        <authorList>
            <person name="Dong X."/>
            <person name="Armstrong S.D."/>
            <person name="Xia D."/>
            <person name="Makepeace B.L."/>
            <person name="Darby A.C."/>
            <person name="Kadowaki T."/>
        </authorList>
    </citation>
    <scope>NUCLEOTIDE SEQUENCE [LARGE SCALE GENOMIC DNA]</scope>
    <source>
        <strain evidence="7">Wuxi-XJTLU</strain>
    </source>
</reference>
<organism evidence="7 8">
    <name type="scientific">Tropilaelaps mercedesae</name>
    <dbReference type="NCBI Taxonomy" id="418985"/>
    <lineage>
        <taxon>Eukaryota</taxon>
        <taxon>Metazoa</taxon>
        <taxon>Ecdysozoa</taxon>
        <taxon>Arthropoda</taxon>
        <taxon>Chelicerata</taxon>
        <taxon>Arachnida</taxon>
        <taxon>Acari</taxon>
        <taxon>Parasitiformes</taxon>
        <taxon>Mesostigmata</taxon>
        <taxon>Gamasina</taxon>
        <taxon>Dermanyssoidea</taxon>
        <taxon>Laelapidae</taxon>
        <taxon>Tropilaelaps</taxon>
    </lineage>
</organism>
<proteinExistence type="inferred from homology"/>
<comment type="similarity">
    <text evidence="1 6">Belongs to the universal ribosomal protein uL22 family.</text>
</comment>
<dbReference type="OrthoDB" id="416470at2759"/>
<evidence type="ECO:0000256" key="5">
    <source>
        <dbReference type="ARBA" id="ARBA00035506"/>
    </source>
</evidence>
<keyword evidence="8" id="KW-1185">Reference proteome</keyword>
<gene>
    <name evidence="7" type="ORF">BIW11_11348</name>
</gene>
<dbReference type="Pfam" id="PF00237">
    <property type="entry name" value="Ribosomal_L22"/>
    <property type="match status" value="1"/>
</dbReference>
<keyword evidence="3 6" id="KW-0687">Ribonucleoprotein</keyword>
<dbReference type="SUPFAM" id="SSF54843">
    <property type="entry name" value="Ribosomal protein L22"/>
    <property type="match status" value="1"/>
</dbReference>
<dbReference type="EMBL" id="MNPL01015888">
    <property type="protein sequence ID" value="OQR70872.1"/>
    <property type="molecule type" value="Genomic_DNA"/>
</dbReference>
<evidence type="ECO:0000256" key="1">
    <source>
        <dbReference type="ARBA" id="ARBA00009451"/>
    </source>
</evidence>
<dbReference type="InterPro" id="IPR001063">
    <property type="entry name" value="Ribosomal_uL22"/>
</dbReference>
<name>A0A1V9XBZ4_9ACAR</name>
<evidence type="ECO:0000256" key="2">
    <source>
        <dbReference type="ARBA" id="ARBA00022980"/>
    </source>
</evidence>
<accession>A0A1V9XBZ4</accession>
<dbReference type="Proteomes" id="UP000192247">
    <property type="component" value="Unassembled WGS sequence"/>
</dbReference>
<evidence type="ECO:0000256" key="4">
    <source>
        <dbReference type="ARBA" id="ARBA00035286"/>
    </source>
</evidence>
<comment type="caution">
    <text evidence="7">The sequence shown here is derived from an EMBL/GenBank/DDBJ whole genome shotgun (WGS) entry which is preliminary data.</text>
</comment>
<dbReference type="InParanoid" id="A0A1V9XBZ4"/>
<evidence type="ECO:0000256" key="6">
    <source>
        <dbReference type="RuleBase" id="RU004005"/>
    </source>
</evidence>
<dbReference type="InterPro" id="IPR047867">
    <property type="entry name" value="Ribosomal_uL22_bac/org-type"/>
</dbReference>
<dbReference type="PANTHER" id="PTHR13501">
    <property type="entry name" value="CHLOROPLAST 50S RIBOSOMAL PROTEIN L22-RELATED"/>
    <property type="match status" value="1"/>
</dbReference>
<sequence length="216" mass="25472">MRTTQRSHFDYWCARDVSSLRMLAFRARGLTSVVRGFHTSPTFANIYDEVLPKATWWEKKNTVIHSPEEPVNRYLVHYRSQVNYAMKKMLPITWKIRGLTIDDAIAQMEFDNRKGAKILKEILKEAQDLAVKEHNIEFRSNLWVAEAFTTTGNCLKGIRKHSRARFGEIKYRYSNVFVRLEEGSRPKHYYDPPLTAEQKLKQFSKELGDRYVMYSI</sequence>
<evidence type="ECO:0000313" key="8">
    <source>
        <dbReference type="Proteomes" id="UP000192247"/>
    </source>
</evidence>
<keyword evidence="2 6" id="KW-0689">Ribosomal protein</keyword>
<dbReference type="STRING" id="418985.A0A1V9XBZ4"/>
<dbReference type="GO" id="GO:0006412">
    <property type="term" value="P:translation"/>
    <property type="evidence" value="ECO:0007669"/>
    <property type="project" value="InterPro"/>
</dbReference>
<dbReference type="InterPro" id="IPR036394">
    <property type="entry name" value="Ribosomal_uL22_sf"/>
</dbReference>
<dbReference type="GO" id="GO:0005762">
    <property type="term" value="C:mitochondrial large ribosomal subunit"/>
    <property type="evidence" value="ECO:0007669"/>
    <property type="project" value="TreeGrafter"/>
</dbReference>
<evidence type="ECO:0000256" key="3">
    <source>
        <dbReference type="ARBA" id="ARBA00023274"/>
    </source>
</evidence>
<dbReference type="AlphaFoldDB" id="A0A1V9XBZ4"/>